<organism evidence="2 3">
    <name type="scientific">Dyadobacter sandarakinus</name>
    <dbReference type="NCBI Taxonomy" id="2747268"/>
    <lineage>
        <taxon>Bacteria</taxon>
        <taxon>Pseudomonadati</taxon>
        <taxon>Bacteroidota</taxon>
        <taxon>Cytophagia</taxon>
        <taxon>Cytophagales</taxon>
        <taxon>Spirosomataceae</taxon>
        <taxon>Dyadobacter</taxon>
    </lineage>
</organism>
<dbReference type="InterPro" id="IPR007712">
    <property type="entry name" value="RelE/ParE_toxin"/>
</dbReference>
<evidence type="ECO:0000256" key="1">
    <source>
        <dbReference type="ARBA" id="ARBA00022649"/>
    </source>
</evidence>
<dbReference type="InterPro" id="IPR035093">
    <property type="entry name" value="RelE/ParE_toxin_dom_sf"/>
</dbReference>
<keyword evidence="1" id="KW-1277">Toxin-antitoxin system</keyword>
<gene>
    <name evidence="2" type="ORF">HWI92_20405</name>
</gene>
<dbReference type="Gene3D" id="3.30.2310.20">
    <property type="entry name" value="RelE-like"/>
    <property type="match status" value="1"/>
</dbReference>
<sequence>MDFLARLTGQIDLISRMPYLYRVSAKQPNVRECILNKHTIIYYQVVNDEKVVILTIRNTRRANS</sequence>
<proteinExistence type="predicted"/>
<accession>A0ABX7IB14</accession>
<keyword evidence="3" id="KW-1185">Reference proteome</keyword>
<protein>
    <submittedName>
        <fullName evidence="2">Type II toxin-antitoxin system RelE/ParE family toxin</fullName>
    </submittedName>
</protein>
<dbReference type="EMBL" id="CP056775">
    <property type="protein sequence ID" value="QRR03105.1"/>
    <property type="molecule type" value="Genomic_DNA"/>
</dbReference>
<dbReference type="Pfam" id="PF05016">
    <property type="entry name" value="ParE_toxin"/>
    <property type="match status" value="1"/>
</dbReference>
<evidence type="ECO:0000313" key="2">
    <source>
        <dbReference type="EMBL" id="QRR03105.1"/>
    </source>
</evidence>
<reference evidence="2 3" key="1">
    <citation type="submission" date="2020-06" db="EMBL/GenBank/DDBJ databases">
        <title>Dyadobacter sandarakinus sp. nov., isolated from the soil of the Arctic Yellow River Station.</title>
        <authorList>
            <person name="Zhang Y."/>
            <person name="Peng F."/>
        </authorList>
    </citation>
    <scope>NUCLEOTIDE SEQUENCE [LARGE SCALE GENOMIC DNA]</scope>
    <source>
        <strain evidence="2 3">Q3-56</strain>
    </source>
</reference>
<dbReference type="Proteomes" id="UP000612680">
    <property type="component" value="Chromosome"/>
</dbReference>
<evidence type="ECO:0000313" key="3">
    <source>
        <dbReference type="Proteomes" id="UP000612680"/>
    </source>
</evidence>
<name>A0ABX7IB14_9BACT</name>
<dbReference type="RefSeq" id="WP_204658717.1">
    <property type="nucleotide sequence ID" value="NZ_CP056775.1"/>
</dbReference>